<dbReference type="RefSeq" id="WP_145084594.1">
    <property type="nucleotide sequence ID" value="NZ_VLKH01000008.1"/>
</dbReference>
<gene>
    <name evidence="7" type="ORF">LY60_02688</name>
</gene>
<dbReference type="AlphaFoldDB" id="A0A562J654"/>
<organism evidence="7 8">
    <name type="scientific">Sedimentibacter saalensis</name>
    <dbReference type="NCBI Taxonomy" id="130788"/>
    <lineage>
        <taxon>Bacteria</taxon>
        <taxon>Bacillati</taxon>
        <taxon>Bacillota</taxon>
        <taxon>Tissierellia</taxon>
        <taxon>Sedimentibacter</taxon>
    </lineage>
</organism>
<comment type="subcellular location">
    <subcellularLocation>
        <location evidence="1">Cell membrane</location>
        <topology evidence="1">Multi-pass membrane protein</topology>
    </subcellularLocation>
</comment>
<name>A0A562J654_9FIRM</name>
<feature type="transmembrane region" description="Helical" evidence="6">
    <location>
        <begin position="244"/>
        <end position="268"/>
    </location>
</feature>
<dbReference type="EMBL" id="VLKH01000008">
    <property type="protein sequence ID" value="TWH78661.1"/>
    <property type="molecule type" value="Genomic_DNA"/>
</dbReference>
<comment type="caution">
    <text evidence="7">The sequence shown here is derived from an EMBL/GenBank/DDBJ whole genome shotgun (WGS) entry which is preliminary data.</text>
</comment>
<dbReference type="Proteomes" id="UP000315343">
    <property type="component" value="Unassembled WGS sequence"/>
</dbReference>
<sequence>MIKKIVMSVMRLLNKTIEDNIFALSAQFSYFIILGIFPFLIFAISLLCSYSEYIYYLLDTLNSFMPEDVYKIVYNIVRYAINSCSKSYLSLSMLVLLWSATSGSATIISGINKAYGFTAKRHFLFLRLEGIVFAVAIMISMQVIFALVVAGRPILIYLEELTIYKNLNYLLIHILRYVIPFLLLFLLFSAAYKFLPYEKVDFSFVFPGALFAAISMITGSYFYSHYVSTRFMYYNSIYGNLSGVFVFIIWIYILSIIFLMGAEVNYLVSKNKKCK</sequence>
<feature type="transmembrane region" description="Helical" evidence="6">
    <location>
        <begin position="21"/>
        <end position="47"/>
    </location>
</feature>
<dbReference type="OrthoDB" id="9775903at2"/>
<keyword evidence="2" id="KW-1003">Cell membrane</keyword>
<keyword evidence="4 6" id="KW-1133">Transmembrane helix</keyword>
<protein>
    <submittedName>
        <fullName evidence="7">Membrane protein</fullName>
    </submittedName>
</protein>
<proteinExistence type="predicted"/>
<feature type="transmembrane region" description="Helical" evidence="6">
    <location>
        <begin position="124"/>
        <end position="150"/>
    </location>
</feature>
<evidence type="ECO:0000313" key="8">
    <source>
        <dbReference type="Proteomes" id="UP000315343"/>
    </source>
</evidence>
<evidence type="ECO:0000256" key="4">
    <source>
        <dbReference type="ARBA" id="ARBA00022989"/>
    </source>
</evidence>
<evidence type="ECO:0000256" key="2">
    <source>
        <dbReference type="ARBA" id="ARBA00022475"/>
    </source>
</evidence>
<dbReference type="NCBIfam" id="TIGR00765">
    <property type="entry name" value="yihY_not_rbn"/>
    <property type="match status" value="1"/>
</dbReference>
<feature type="transmembrane region" description="Helical" evidence="6">
    <location>
        <begin position="170"/>
        <end position="192"/>
    </location>
</feature>
<dbReference type="GO" id="GO:0005886">
    <property type="term" value="C:plasma membrane"/>
    <property type="evidence" value="ECO:0007669"/>
    <property type="project" value="UniProtKB-SubCell"/>
</dbReference>
<dbReference type="PIRSF" id="PIRSF035875">
    <property type="entry name" value="RNase_BN"/>
    <property type="match status" value="1"/>
</dbReference>
<evidence type="ECO:0000313" key="7">
    <source>
        <dbReference type="EMBL" id="TWH78661.1"/>
    </source>
</evidence>
<feature type="transmembrane region" description="Helical" evidence="6">
    <location>
        <begin position="204"/>
        <end position="224"/>
    </location>
</feature>
<keyword evidence="8" id="KW-1185">Reference proteome</keyword>
<reference evidence="7 8" key="1">
    <citation type="submission" date="2019-07" db="EMBL/GenBank/DDBJ databases">
        <title>Genomic Encyclopedia of Type Strains, Phase I: the one thousand microbial genomes (KMG-I) project.</title>
        <authorList>
            <person name="Kyrpides N."/>
        </authorList>
    </citation>
    <scope>NUCLEOTIDE SEQUENCE [LARGE SCALE GENOMIC DNA]</scope>
    <source>
        <strain evidence="7 8">DSM 13558</strain>
    </source>
</reference>
<keyword evidence="5 6" id="KW-0472">Membrane</keyword>
<keyword evidence="3 6" id="KW-0812">Transmembrane</keyword>
<dbReference type="InterPro" id="IPR017039">
    <property type="entry name" value="Virul_fac_BrkB"/>
</dbReference>
<feature type="transmembrane region" description="Helical" evidence="6">
    <location>
        <begin position="88"/>
        <end position="112"/>
    </location>
</feature>
<evidence type="ECO:0000256" key="1">
    <source>
        <dbReference type="ARBA" id="ARBA00004651"/>
    </source>
</evidence>
<evidence type="ECO:0000256" key="6">
    <source>
        <dbReference type="SAM" id="Phobius"/>
    </source>
</evidence>
<accession>A0A562J654</accession>
<dbReference type="PANTHER" id="PTHR30213">
    <property type="entry name" value="INNER MEMBRANE PROTEIN YHJD"/>
    <property type="match status" value="1"/>
</dbReference>
<evidence type="ECO:0000256" key="3">
    <source>
        <dbReference type="ARBA" id="ARBA00022692"/>
    </source>
</evidence>
<evidence type="ECO:0000256" key="5">
    <source>
        <dbReference type="ARBA" id="ARBA00023136"/>
    </source>
</evidence>
<dbReference type="Pfam" id="PF03631">
    <property type="entry name" value="Virul_fac_BrkB"/>
    <property type="match status" value="1"/>
</dbReference>
<dbReference type="PANTHER" id="PTHR30213:SF0">
    <property type="entry name" value="UPF0761 MEMBRANE PROTEIN YIHY"/>
    <property type="match status" value="1"/>
</dbReference>